<proteinExistence type="predicted"/>
<evidence type="ECO:0000313" key="5">
    <source>
        <dbReference type="Proteomes" id="UP000663828"/>
    </source>
</evidence>
<gene>
    <name evidence="3" type="ORF">EDS130_LOCUS25436</name>
    <name evidence="4" type="ORF">XAT740_LOCUS24442</name>
</gene>
<evidence type="ECO:0000313" key="4">
    <source>
        <dbReference type="EMBL" id="CAF1215872.1"/>
    </source>
</evidence>
<dbReference type="OrthoDB" id="9990453at2759"/>
<reference evidence="4" key="1">
    <citation type="submission" date="2021-02" db="EMBL/GenBank/DDBJ databases">
        <authorList>
            <person name="Nowell W R."/>
        </authorList>
    </citation>
    <scope>NUCLEOTIDE SEQUENCE</scope>
</reference>
<dbReference type="Proteomes" id="UP000663852">
    <property type="component" value="Unassembled WGS sequence"/>
</dbReference>
<feature type="compositionally biased region" description="Basic residues" evidence="1">
    <location>
        <begin position="39"/>
        <end position="48"/>
    </location>
</feature>
<protein>
    <submittedName>
        <fullName evidence="4">Uncharacterized protein</fullName>
    </submittedName>
</protein>
<feature type="signal peptide" evidence="2">
    <location>
        <begin position="1"/>
        <end position="23"/>
    </location>
</feature>
<feature type="compositionally biased region" description="Basic and acidic residues" evidence="1">
    <location>
        <begin position="67"/>
        <end position="91"/>
    </location>
</feature>
<evidence type="ECO:0000256" key="2">
    <source>
        <dbReference type="SAM" id="SignalP"/>
    </source>
</evidence>
<comment type="caution">
    <text evidence="4">The sequence shown here is derived from an EMBL/GenBank/DDBJ whole genome shotgun (WGS) entry which is preliminary data.</text>
</comment>
<feature type="region of interest" description="Disordered" evidence="1">
    <location>
        <begin position="25"/>
        <end position="101"/>
    </location>
</feature>
<dbReference type="AlphaFoldDB" id="A0A814XC68"/>
<name>A0A814XC68_ADIRI</name>
<dbReference type="Proteomes" id="UP000663828">
    <property type="component" value="Unassembled WGS sequence"/>
</dbReference>
<dbReference type="EMBL" id="CAJNOJ010000149">
    <property type="protein sequence ID" value="CAF1202285.1"/>
    <property type="molecule type" value="Genomic_DNA"/>
</dbReference>
<evidence type="ECO:0000313" key="3">
    <source>
        <dbReference type="EMBL" id="CAF1202285.1"/>
    </source>
</evidence>
<feature type="chain" id="PRO_5036411089" evidence="2">
    <location>
        <begin position="24"/>
        <end position="101"/>
    </location>
</feature>
<organism evidence="4 5">
    <name type="scientific">Adineta ricciae</name>
    <name type="common">Rotifer</name>
    <dbReference type="NCBI Taxonomy" id="249248"/>
    <lineage>
        <taxon>Eukaryota</taxon>
        <taxon>Metazoa</taxon>
        <taxon>Spiralia</taxon>
        <taxon>Gnathifera</taxon>
        <taxon>Rotifera</taxon>
        <taxon>Eurotatoria</taxon>
        <taxon>Bdelloidea</taxon>
        <taxon>Adinetida</taxon>
        <taxon>Adinetidae</taxon>
        <taxon>Adineta</taxon>
    </lineage>
</organism>
<keyword evidence="2" id="KW-0732">Signal</keyword>
<keyword evidence="5" id="KW-1185">Reference proteome</keyword>
<accession>A0A814XC68</accession>
<evidence type="ECO:0000256" key="1">
    <source>
        <dbReference type="SAM" id="MobiDB-lite"/>
    </source>
</evidence>
<dbReference type="EMBL" id="CAJNOR010001891">
    <property type="protein sequence ID" value="CAF1215872.1"/>
    <property type="molecule type" value="Genomic_DNA"/>
</dbReference>
<sequence>MKLFAIFLAIGLALLCLVSNSEQGPIRIPGRGAGGSGKPRQHFIHKNTRKEAEEAARRQGGGRPPIHHNERGQKSHYHPSDKNGNIRKDGSHFQYGKKKNG</sequence>